<evidence type="ECO:0000256" key="6">
    <source>
        <dbReference type="ARBA" id="ARBA00023222"/>
    </source>
</evidence>
<evidence type="ECO:0000256" key="1">
    <source>
        <dbReference type="ARBA" id="ARBA00004741"/>
    </source>
</evidence>
<dbReference type="PROSITE" id="PS00857">
    <property type="entry name" value="PREPHENATE_DEHYDR_1"/>
    <property type="match status" value="1"/>
</dbReference>
<dbReference type="InterPro" id="IPR008242">
    <property type="entry name" value="Chor_mutase/pphenate_deHydtase"/>
</dbReference>
<dbReference type="GO" id="GO:0009094">
    <property type="term" value="P:L-phenylalanine biosynthetic process"/>
    <property type="evidence" value="ECO:0007669"/>
    <property type="project" value="UniProtKB-UniPathway"/>
</dbReference>
<evidence type="ECO:0000256" key="7">
    <source>
        <dbReference type="ARBA" id="ARBA00023239"/>
    </source>
</evidence>
<dbReference type="FunFam" id="3.30.70.260:FF:000012">
    <property type="entry name" value="Prephenate dehydratase"/>
    <property type="match status" value="1"/>
</dbReference>
<feature type="domain" description="ACT" evidence="12">
    <location>
        <begin position="203"/>
        <end position="280"/>
    </location>
</feature>
<dbReference type="Proteomes" id="UP000252585">
    <property type="component" value="Unassembled WGS sequence"/>
</dbReference>
<protein>
    <recommendedName>
        <fullName evidence="3 10">Prephenate dehydratase</fullName>
        <shortName evidence="10">PDT</shortName>
        <ecNumber evidence="2 10">4.2.1.51</ecNumber>
    </recommendedName>
</protein>
<keyword evidence="6 10" id="KW-0584">Phenylalanine biosynthesis</keyword>
<dbReference type="Gene3D" id="3.30.70.260">
    <property type="match status" value="1"/>
</dbReference>
<name>A0A368XHC0_9BACI</name>
<evidence type="ECO:0000256" key="4">
    <source>
        <dbReference type="ARBA" id="ARBA00022605"/>
    </source>
</evidence>
<evidence type="ECO:0000256" key="2">
    <source>
        <dbReference type="ARBA" id="ARBA00013147"/>
    </source>
</evidence>
<evidence type="ECO:0000313" key="14">
    <source>
        <dbReference type="Proteomes" id="UP000252585"/>
    </source>
</evidence>
<dbReference type="CDD" id="cd04905">
    <property type="entry name" value="ACT_CM-PDT"/>
    <property type="match status" value="1"/>
</dbReference>
<dbReference type="AlphaFoldDB" id="A0A368XHC0"/>
<evidence type="ECO:0000313" key="13">
    <source>
        <dbReference type="EMBL" id="RCW66418.1"/>
    </source>
</evidence>
<dbReference type="Gene3D" id="3.40.190.10">
    <property type="entry name" value="Periplasmic binding protein-like II"/>
    <property type="match status" value="2"/>
</dbReference>
<dbReference type="EMBL" id="QPJJ01000009">
    <property type="protein sequence ID" value="RCW66418.1"/>
    <property type="molecule type" value="Genomic_DNA"/>
</dbReference>
<evidence type="ECO:0000256" key="9">
    <source>
        <dbReference type="PIRSR" id="PIRSR001500-2"/>
    </source>
</evidence>
<evidence type="ECO:0000256" key="3">
    <source>
        <dbReference type="ARBA" id="ARBA00021872"/>
    </source>
</evidence>
<dbReference type="PROSITE" id="PS51671">
    <property type="entry name" value="ACT"/>
    <property type="match status" value="1"/>
</dbReference>
<dbReference type="InterPro" id="IPR045865">
    <property type="entry name" value="ACT-like_dom_sf"/>
</dbReference>
<dbReference type="PANTHER" id="PTHR21022:SF19">
    <property type="entry name" value="PREPHENATE DEHYDRATASE-RELATED"/>
    <property type="match status" value="1"/>
</dbReference>
<evidence type="ECO:0000256" key="5">
    <source>
        <dbReference type="ARBA" id="ARBA00023141"/>
    </source>
</evidence>
<dbReference type="RefSeq" id="WP_114353412.1">
    <property type="nucleotide sequence ID" value="NZ_QPJJ01000009.1"/>
</dbReference>
<comment type="caution">
    <text evidence="13">The sequence shown here is derived from an EMBL/GenBank/DDBJ whole genome shotgun (WGS) entry which is preliminary data.</text>
</comment>
<feature type="site" description="Essential for prephenate dehydratase activity" evidence="9">
    <location>
        <position position="177"/>
    </location>
</feature>
<accession>A0A368XHC0</accession>
<evidence type="ECO:0000259" key="12">
    <source>
        <dbReference type="PROSITE" id="PS51671"/>
    </source>
</evidence>
<dbReference type="GO" id="GO:0004664">
    <property type="term" value="F:prephenate dehydratase activity"/>
    <property type="evidence" value="ECO:0007669"/>
    <property type="project" value="UniProtKB-UniRule"/>
</dbReference>
<evidence type="ECO:0000259" key="11">
    <source>
        <dbReference type="PROSITE" id="PS51171"/>
    </source>
</evidence>
<keyword evidence="7 10" id="KW-0456">Lyase</keyword>
<dbReference type="EC" id="4.2.1.51" evidence="2 10"/>
<evidence type="ECO:0000256" key="10">
    <source>
        <dbReference type="RuleBase" id="RU361254"/>
    </source>
</evidence>
<dbReference type="GO" id="GO:0005737">
    <property type="term" value="C:cytoplasm"/>
    <property type="evidence" value="ECO:0007669"/>
    <property type="project" value="TreeGrafter"/>
</dbReference>
<dbReference type="PIRSF" id="PIRSF001500">
    <property type="entry name" value="Chor_mut_pdt_Ppr"/>
    <property type="match status" value="1"/>
</dbReference>
<keyword evidence="5 10" id="KW-0057">Aromatic amino acid biosynthesis</keyword>
<dbReference type="InterPro" id="IPR002912">
    <property type="entry name" value="ACT_dom"/>
</dbReference>
<keyword evidence="14" id="KW-1185">Reference proteome</keyword>
<proteinExistence type="predicted"/>
<dbReference type="OrthoDB" id="9802281at2"/>
<comment type="catalytic activity">
    <reaction evidence="8 10">
        <text>prephenate + H(+) = 3-phenylpyruvate + CO2 + H2O</text>
        <dbReference type="Rhea" id="RHEA:21648"/>
        <dbReference type="ChEBI" id="CHEBI:15377"/>
        <dbReference type="ChEBI" id="CHEBI:15378"/>
        <dbReference type="ChEBI" id="CHEBI:16526"/>
        <dbReference type="ChEBI" id="CHEBI:18005"/>
        <dbReference type="ChEBI" id="CHEBI:29934"/>
        <dbReference type="EC" id="4.2.1.51"/>
    </reaction>
</comment>
<gene>
    <name evidence="10" type="primary">pheA</name>
    <name evidence="13" type="ORF">DFR57_109141</name>
</gene>
<dbReference type="NCBIfam" id="NF008865">
    <property type="entry name" value="PRK11898.1"/>
    <property type="match status" value="1"/>
</dbReference>
<dbReference type="PROSITE" id="PS51171">
    <property type="entry name" value="PREPHENATE_DEHYDR_3"/>
    <property type="match status" value="1"/>
</dbReference>
<feature type="domain" description="Prephenate dehydratase" evidence="11">
    <location>
        <begin position="4"/>
        <end position="184"/>
    </location>
</feature>
<comment type="pathway">
    <text evidence="1 10">Amino-acid biosynthesis; L-phenylalanine biosynthesis; phenylpyruvate from prephenate: step 1/1.</text>
</comment>
<dbReference type="UniPathway" id="UPA00121">
    <property type="reaction ID" value="UER00345"/>
</dbReference>
<dbReference type="CDD" id="cd13633">
    <property type="entry name" value="PBP2_Sa-PDT_like"/>
    <property type="match status" value="1"/>
</dbReference>
<keyword evidence="4 10" id="KW-0028">Amino-acid biosynthesis</keyword>
<dbReference type="PANTHER" id="PTHR21022">
    <property type="entry name" value="PREPHENATE DEHYDRATASE P PROTEIN"/>
    <property type="match status" value="1"/>
</dbReference>
<dbReference type="Pfam" id="PF00800">
    <property type="entry name" value="PDT"/>
    <property type="match status" value="1"/>
</dbReference>
<sequence length="293" mass="32526">MAGAIGYLGPKGTFTKIAVDSMFNGEVKKSYKTIPECVDAIQDEEVEYAVLPLENTIEGTVNITLDYLIQAKEVKIVSEVIVPIRQHLMVHKDNVKSWKELDVVYSHAHAIAQCHTFLHDEFKNVEPQTMTSTGAAAEFVSKHPELNIGAIANHLAAEAYELAIVKKDIHDFSNNHTRFVVLHKKDIPLTSTRLEAKGNKTTLIITLPSDNPGTLHQVLAAFAWRKLNLSKIESRPMKTGLGNYYFLIDIEAKMDDILIPNAIAEMESLGCQVSVLGSYPYYLYNGNGVTLTV</sequence>
<organism evidence="13 14">
    <name type="scientific">Saliterribacillus persicus</name>
    <dbReference type="NCBI Taxonomy" id="930114"/>
    <lineage>
        <taxon>Bacteria</taxon>
        <taxon>Bacillati</taxon>
        <taxon>Bacillota</taxon>
        <taxon>Bacilli</taxon>
        <taxon>Bacillales</taxon>
        <taxon>Bacillaceae</taxon>
        <taxon>Saliterribacillus</taxon>
    </lineage>
</organism>
<dbReference type="InterPro" id="IPR001086">
    <property type="entry name" value="Preph_deHydtase"/>
</dbReference>
<reference evidence="13 14" key="1">
    <citation type="submission" date="2018-07" db="EMBL/GenBank/DDBJ databases">
        <title>Genomic Encyclopedia of Type Strains, Phase IV (KMG-IV): sequencing the most valuable type-strain genomes for metagenomic binning, comparative biology and taxonomic classification.</title>
        <authorList>
            <person name="Goeker M."/>
        </authorList>
    </citation>
    <scope>NUCLEOTIDE SEQUENCE [LARGE SCALE GENOMIC DNA]</scope>
    <source>
        <strain evidence="13 14">DSM 27696</strain>
    </source>
</reference>
<evidence type="ECO:0000256" key="8">
    <source>
        <dbReference type="ARBA" id="ARBA00047848"/>
    </source>
</evidence>
<dbReference type="SUPFAM" id="SSF55021">
    <property type="entry name" value="ACT-like"/>
    <property type="match status" value="1"/>
</dbReference>
<dbReference type="SUPFAM" id="SSF53850">
    <property type="entry name" value="Periplasmic binding protein-like II"/>
    <property type="match status" value="1"/>
</dbReference>
<dbReference type="InterPro" id="IPR018528">
    <property type="entry name" value="Preph_deHydtase_CS"/>
</dbReference>
<dbReference type="FunFam" id="3.40.190.10:FF:000064">
    <property type="entry name" value="Prephenate dehydratase"/>
    <property type="match status" value="1"/>
</dbReference>
<dbReference type="PROSITE" id="PS00858">
    <property type="entry name" value="PREPHENATE_DEHYDR_2"/>
    <property type="match status" value="1"/>
</dbReference>